<dbReference type="AlphaFoldDB" id="A0A5J4U421"/>
<evidence type="ECO:0000313" key="1">
    <source>
        <dbReference type="EMBL" id="KAA6365084.1"/>
    </source>
</evidence>
<feature type="non-terminal residue" evidence="1">
    <location>
        <position position="79"/>
    </location>
</feature>
<proteinExistence type="predicted"/>
<sequence length="79" mass="8974">MIKCVVSSTEELNPIPTNQEDSQIMEQTPPSFPDMEMFAKRNVVGEKNMHILYTTTSPLFIDYVNCIDYEVIPCSISQA</sequence>
<evidence type="ECO:0000313" key="2">
    <source>
        <dbReference type="Proteomes" id="UP000324800"/>
    </source>
</evidence>
<dbReference type="Proteomes" id="UP000324800">
    <property type="component" value="Unassembled WGS sequence"/>
</dbReference>
<comment type="caution">
    <text evidence="1">The sequence shown here is derived from an EMBL/GenBank/DDBJ whole genome shotgun (WGS) entry which is preliminary data.</text>
</comment>
<organism evidence="1 2">
    <name type="scientific">Streblomastix strix</name>
    <dbReference type="NCBI Taxonomy" id="222440"/>
    <lineage>
        <taxon>Eukaryota</taxon>
        <taxon>Metamonada</taxon>
        <taxon>Preaxostyla</taxon>
        <taxon>Oxymonadida</taxon>
        <taxon>Streblomastigidae</taxon>
        <taxon>Streblomastix</taxon>
    </lineage>
</organism>
<dbReference type="EMBL" id="SNRW01020865">
    <property type="protein sequence ID" value="KAA6365084.1"/>
    <property type="molecule type" value="Genomic_DNA"/>
</dbReference>
<accession>A0A5J4U421</accession>
<gene>
    <name evidence="1" type="ORF">EZS28_039389</name>
</gene>
<name>A0A5J4U421_9EUKA</name>
<reference evidence="1 2" key="1">
    <citation type="submission" date="2019-03" db="EMBL/GenBank/DDBJ databases">
        <title>Single cell metagenomics reveals metabolic interactions within the superorganism composed of flagellate Streblomastix strix and complex community of Bacteroidetes bacteria on its surface.</title>
        <authorList>
            <person name="Treitli S.C."/>
            <person name="Kolisko M."/>
            <person name="Husnik F."/>
            <person name="Keeling P."/>
            <person name="Hampl V."/>
        </authorList>
    </citation>
    <scope>NUCLEOTIDE SEQUENCE [LARGE SCALE GENOMIC DNA]</scope>
    <source>
        <strain evidence="1">ST1C</strain>
    </source>
</reference>
<protein>
    <submittedName>
        <fullName evidence="1">Uncharacterized protein</fullName>
    </submittedName>
</protein>